<organism evidence="7 8">
    <name type="scientific">Deinococcus oregonensis</name>
    <dbReference type="NCBI Taxonomy" id="1805970"/>
    <lineage>
        <taxon>Bacteria</taxon>
        <taxon>Thermotogati</taxon>
        <taxon>Deinococcota</taxon>
        <taxon>Deinococci</taxon>
        <taxon>Deinococcales</taxon>
        <taxon>Deinococcaceae</taxon>
        <taxon>Deinococcus</taxon>
    </lineage>
</organism>
<feature type="domain" description="FAD-binding PCMH-type" evidence="6">
    <location>
        <begin position="39"/>
        <end position="209"/>
    </location>
</feature>
<dbReference type="RefSeq" id="WP_380006601.1">
    <property type="nucleotide sequence ID" value="NZ_JBHLYR010000016.1"/>
</dbReference>
<evidence type="ECO:0000313" key="7">
    <source>
        <dbReference type="EMBL" id="MFB9991493.1"/>
    </source>
</evidence>
<dbReference type="SUPFAM" id="SSF55103">
    <property type="entry name" value="FAD-linked oxidases, C-terminal domain"/>
    <property type="match status" value="1"/>
</dbReference>
<dbReference type="Proteomes" id="UP001589733">
    <property type="component" value="Unassembled WGS sequence"/>
</dbReference>
<dbReference type="InterPro" id="IPR006094">
    <property type="entry name" value="Oxid_FAD_bind_N"/>
</dbReference>
<evidence type="ECO:0000259" key="6">
    <source>
        <dbReference type="PROSITE" id="PS51387"/>
    </source>
</evidence>
<dbReference type="EMBL" id="JBHLYR010000016">
    <property type="protein sequence ID" value="MFB9991493.1"/>
    <property type="molecule type" value="Genomic_DNA"/>
</dbReference>
<evidence type="ECO:0000256" key="2">
    <source>
        <dbReference type="ARBA" id="ARBA00005466"/>
    </source>
</evidence>
<dbReference type="InterPro" id="IPR016166">
    <property type="entry name" value="FAD-bd_PCMH"/>
</dbReference>
<dbReference type="PROSITE" id="PS51387">
    <property type="entry name" value="FAD_PCMH"/>
    <property type="match status" value="1"/>
</dbReference>
<evidence type="ECO:0000256" key="1">
    <source>
        <dbReference type="ARBA" id="ARBA00001974"/>
    </source>
</evidence>
<accession>A0ABV6AZB9</accession>
<dbReference type="InterPro" id="IPR036318">
    <property type="entry name" value="FAD-bd_PCMH-like_sf"/>
</dbReference>
<evidence type="ECO:0000256" key="5">
    <source>
        <dbReference type="ARBA" id="ARBA00023002"/>
    </source>
</evidence>
<dbReference type="PANTHER" id="PTHR42973:SF39">
    <property type="entry name" value="FAD-BINDING PCMH-TYPE DOMAIN-CONTAINING PROTEIN"/>
    <property type="match status" value="1"/>
</dbReference>
<dbReference type="InterPro" id="IPR016169">
    <property type="entry name" value="FAD-bd_PCMH_sub2"/>
</dbReference>
<name>A0ABV6AZB9_9DEIO</name>
<evidence type="ECO:0000256" key="4">
    <source>
        <dbReference type="ARBA" id="ARBA00022827"/>
    </source>
</evidence>
<protein>
    <submittedName>
        <fullName evidence="7">FAD-binding oxidoreductase</fullName>
    </submittedName>
</protein>
<dbReference type="Gene3D" id="3.30.43.10">
    <property type="entry name" value="Uridine Diphospho-n-acetylenolpyruvylglucosamine Reductase, domain 2"/>
    <property type="match status" value="1"/>
</dbReference>
<comment type="caution">
    <text evidence="7">The sequence shown here is derived from an EMBL/GenBank/DDBJ whole genome shotgun (WGS) entry which is preliminary data.</text>
</comment>
<comment type="cofactor">
    <cofactor evidence="1">
        <name>FAD</name>
        <dbReference type="ChEBI" id="CHEBI:57692"/>
    </cofactor>
</comment>
<dbReference type="InterPro" id="IPR016167">
    <property type="entry name" value="FAD-bd_PCMH_sub1"/>
</dbReference>
<gene>
    <name evidence="7" type="ORF">ACFFLM_05860</name>
</gene>
<sequence>MTQITSLSAPLISTFHGTVIERGDRSFDHAREVWNATGRDCMPALILRPYSPEGVAQAVRYAVQEGLPLAVRSGGHSPAAFATVHGGLVIDLSAMKAIEIDPGTQRVRVQTGLTWGEVAGALHKHGLAVTAGDVANVGVGGLTQGGGIGWFVRKHGLAIDRLRSAQLVTAVGDLLTVSDTEYPEVFWALRGAGANLGVITELEFEAHEAGLIYGGLLVFDASDPVEATRLMSTFAQLAHEAPEALTMQGVFMAAPPAPFMPAHLIGKTIFMVLSCYSGDLTWGETVLAPVRALGSVVVDLTGPMPYPALFQMTEEAAIRGFRHAVRSGFLNDLEGTGLQALATEVQVMQPGQIVQLRPLGGQMARVDPDATAFSHRDARFLLMVSQAVPEAELEGLAWKAAERLWTPVASSGTGLYGNFAGSRDEHPARAAFSARTLARLSRVKAQLDPYNVFARNVNVHSSVLAAAHS</sequence>
<keyword evidence="3" id="KW-0285">Flavoprotein</keyword>
<dbReference type="Gene3D" id="3.40.462.20">
    <property type="match status" value="1"/>
</dbReference>
<comment type="similarity">
    <text evidence="2">Belongs to the oxygen-dependent FAD-linked oxidoreductase family.</text>
</comment>
<evidence type="ECO:0000313" key="8">
    <source>
        <dbReference type="Proteomes" id="UP001589733"/>
    </source>
</evidence>
<dbReference type="PANTHER" id="PTHR42973">
    <property type="entry name" value="BINDING OXIDOREDUCTASE, PUTATIVE (AFU_ORTHOLOGUE AFUA_1G17690)-RELATED"/>
    <property type="match status" value="1"/>
</dbReference>
<dbReference type="Gene3D" id="3.30.465.10">
    <property type="match status" value="1"/>
</dbReference>
<dbReference type="InterPro" id="IPR016164">
    <property type="entry name" value="FAD-linked_Oxase-like_C"/>
</dbReference>
<dbReference type="SUPFAM" id="SSF56176">
    <property type="entry name" value="FAD-binding/transporter-associated domain-like"/>
    <property type="match status" value="1"/>
</dbReference>
<keyword evidence="4" id="KW-0274">FAD</keyword>
<reference evidence="7 8" key="1">
    <citation type="submission" date="2024-09" db="EMBL/GenBank/DDBJ databases">
        <authorList>
            <person name="Sun Q."/>
            <person name="Mori K."/>
        </authorList>
    </citation>
    <scope>NUCLEOTIDE SEQUENCE [LARGE SCALE GENOMIC DNA]</scope>
    <source>
        <strain evidence="7 8">JCM 13503</strain>
    </source>
</reference>
<keyword evidence="8" id="KW-1185">Reference proteome</keyword>
<proteinExistence type="inferred from homology"/>
<keyword evidence="5" id="KW-0560">Oxidoreductase</keyword>
<evidence type="ECO:0000256" key="3">
    <source>
        <dbReference type="ARBA" id="ARBA00022630"/>
    </source>
</evidence>
<dbReference type="Pfam" id="PF01565">
    <property type="entry name" value="FAD_binding_4"/>
    <property type="match status" value="1"/>
</dbReference>
<dbReference type="InterPro" id="IPR050416">
    <property type="entry name" value="FAD-linked_Oxidoreductase"/>
</dbReference>